<evidence type="ECO:0000256" key="6">
    <source>
        <dbReference type="RuleBase" id="RU000682"/>
    </source>
</evidence>
<feature type="domain" description="Homeobox" evidence="7">
    <location>
        <begin position="152"/>
        <end position="212"/>
    </location>
</feature>
<dbReference type="InterPro" id="IPR042160">
    <property type="entry name" value="HD-Zip_IV"/>
</dbReference>
<organism evidence="8 9">
    <name type="scientific">Brassica cretica</name>
    <name type="common">Mustard</name>
    <dbReference type="NCBI Taxonomy" id="69181"/>
    <lineage>
        <taxon>Eukaryota</taxon>
        <taxon>Viridiplantae</taxon>
        <taxon>Streptophyta</taxon>
        <taxon>Embryophyta</taxon>
        <taxon>Tracheophyta</taxon>
        <taxon>Spermatophyta</taxon>
        <taxon>Magnoliopsida</taxon>
        <taxon>eudicotyledons</taxon>
        <taxon>Gunneridae</taxon>
        <taxon>Pentapetalae</taxon>
        <taxon>rosids</taxon>
        <taxon>malvids</taxon>
        <taxon>Brassicales</taxon>
        <taxon>Brassicaceae</taxon>
        <taxon>Brassiceae</taxon>
        <taxon>Brassica</taxon>
    </lineage>
</organism>
<dbReference type="PANTHER" id="PTHR45654">
    <property type="entry name" value="HOMEOBOX-LEUCINE ZIPPER PROTEIN MERISTEM L1"/>
    <property type="match status" value="1"/>
</dbReference>
<dbReference type="PROSITE" id="PS00027">
    <property type="entry name" value="HOMEOBOX_1"/>
    <property type="match status" value="1"/>
</dbReference>
<dbReference type="InterPro" id="IPR001356">
    <property type="entry name" value="HD"/>
</dbReference>
<dbReference type="Gene3D" id="1.10.10.60">
    <property type="entry name" value="Homeodomain-like"/>
    <property type="match status" value="1"/>
</dbReference>
<keyword evidence="4 5" id="KW-0539">Nucleus</keyword>
<evidence type="ECO:0000313" key="8">
    <source>
        <dbReference type="EMBL" id="KAF3532338.1"/>
    </source>
</evidence>
<evidence type="ECO:0000313" key="9">
    <source>
        <dbReference type="Proteomes" id="UP000266723"/>
    </source>
</evidence>
<evidence type="ECO:0000259" key="7">
    <source>
        <dbReference type="PROSITE" id="PS50071"/>
    </source>
</evidence>
<proteinExistence type="predicted"/>
<evidence type="ECO:0000256" key="2">
    <source>
        <dbReference type="ARBA" id="ARBA00023125"/>
    </source>
</evidence>
<evidence type="ECO:0000256" key="1">
    <source>
        <dbReference type="ARBA" id="ARBA00004123"/>
    </source>
</evidence>
<comment type="subcellular location">
    <subcellularLocation>
        <location evidence="1 5 6">Nucleus</location>
    </subcellularLocation>
</comment>
<dbReference type="Proteomes" id="UP000266723">
    <property type="component" value="Unassembled WGS sequence"/>
</dbReference>
<reference evidence="8 9" key="1">
    <citation type="journal article" date="2020" name="BMC Genomics">
        <title>Intraspecific diversification of the crop wild relative Brassica cretica Lam. using demographic model selection.</title>
        <authorList>
            <person name="Kioukis A."/>
            <person name="Michalopoulou V.A."/>
            <person name="Briers L."/>
            <person name="Pirintsos S."/>
            <person name="Studholme D.J."/>
            <person name="Pavlidis P."/>
            <person name="Sarris P.F."/>
        </authorList>
    </citation>
    <scope>NUCLEOTIDE SEQUENCE [LARGE SCALE GENOMIC DNA]</scope>
    <source>
        <strain evidence="9">cv. PFS-1207/04</strain>
    </source>
</reference>
<evidence type="ECO:0000256" key="3">
    <source>
        <dbReference type="ARBA" id="ARBA00023155"/>
    </source>
</evidence>
<sequence length="233" mass="27340">MVRNTAYRFVWAGLFLIGGPWSSLRRLCENFRICFRSSSRLGQSETITRVNTEAKRRLQSIHHLLNASPFLISEFSTVKRQLKNIDEDRVVDNNEGLPQALLGSCNDRARQIYIKMPIKDPSINPPTTSLFWKVRMLRGGEVRSRDLISPMLDKKRFRSPLPHLTRSDGLNSFNECQHPDETQRMQLSRVLGLAPRQIKFWFQNRRKLNKAQHERDDNYALKKENDRICCERE</sequence>
<dbReference type="Pfam" id="PF00046">
    <property type="entry name" value="Homeodomain"/>
    <property type="match status" value="1"/>
</dbReference>
<feature type="DNA-binding region" description="Homeobox" evidence="5">
    <location>
        <begin position="154"/>
        <end position="213"/>
    </location>
</feature>
<comment type="caution">
    <text evidence="8">The sequence shown here is derived from an EMBL/GenBank/DDBJ whole genome shotgun (WGS) entry which is preliminary data.</text>
</comment>
<name>A0ABQ7BJ48_BRACR</name>
<dbReference type="CDD" id="cd00086">
    <property type="entry name" value="homeodomain"/>
    <property type="match status" value="1"/>
</dbReference>
<dbReference type="SUPFAM" id="SSF46689">
    <property type="entry name" value="Homeodomain-like"/>
    <property type="match status" value="1"/>
</dbReference>
<keyword evidence="2 5" id="KW-0238">DNA-binding</keyword>
<evidence type="ECO:0000256" key="4">
    <source>
        <dbReference type="ARBA" id="ARBA00023242"/>
    </source>
</evidence>
<keyword evidence="9" id="KW-1185">Reference proteome</keyword>
<keyword evidence="3 5" id="KW-0371">Homeobox</keyword>
<dbReference type="SMART" id="SM00389">
    <property type="entry name" value="HOX"/>
    <property type="match status" value="1"/>
</dbReference>
<protein>
    <recommendedName>
        <fullName evidence="7">Homeobox domain-containing protein</fullName>
    </recommendedName>
</protein>
<accession>A0ABQ7BJ48</accession>
<evidence type="ECO:0000256" key="5">
    <source>
        <dbReference type="PROSITE-ProRule" id="PRU00108"/>
    </source>
</evidence>
<dbReference type="PROSITE" id="PS50071">
    <property type="entry name" value="HOMEOBOX_2"/>
    <property type="match status" value="1"/>
</dbReference>
<gene>
    <name evidence="8" type="ORF">DY000_02040234</name>
</gene>
<dbReference type="EMBL" id="QGKV02001507">
    <property type="protein sequence ID" value="KAF3532338.1"/>
    <property type="molecule type" value="Genomic_DNA"/>
</dbReference>
<dbReference type="PANTHER" id="PTHR45654:SF91">
    <property type="entry name" value="HOMEOBOX-LEUCINE ZIPPER PROTEIN HDG12"/>
    <property type="match status" value="1"/>
</dbReference>
<dbReference type="InterPro" id="IPR017970">
    <property type="entry name" value="Homeobox_CS"/>
</dbReference>
<dbReference type="InterPro" id="IPR009057">
    <property type="entry name" value="Homeodomain-like_sf"/>
</dbReference>